<dbReference type="Proteomes" id="UP000191040">
    <property type="component" value="Chromosome I"/>
</dbReference>
<dbReference type="PROSITE" id="PS51186">
    <property type="entry name" value="GNAT"/>
    <property type="match status" value="1"/>
</dbReference>
<dbReference type="PANTHER" id="PTHR31438">
    <property type="entry name" value="LYSINE N-ACYLTRANSFERASE C17G9.06C-RELATED"/>
    <property type="match status" value="1"/>
</dbReference>
<dbReference type="GO" id="GO:0046677">
    <property type="term" value="P:response to antibiotic"/>
    <property type="evidence" value="ECO:0007669"/>
    <property type="project" value="UniProtKB-KW"/>
</dbReference>
<proteinExistence type="predicted"/>
<name>A0A1T4YND2_9ACTN</name>
<evidence type="ECO:0000256" key="1">
    <source>
        <dbReference type="ARBA" id="ARBA00023251"/>
    </source>
</evidence>
<dbReference type="AlphaFoldDB" id="A0A1T4YND2"/>
<dbReference type="EMBL" id="LT796768">
    <property type="protein sequence ID" value="SKB03193.1"/>
    <property type="molecule type" value="Genomic_DNA"/>
</dbReference>
<dbReference type="GO" id="GO:0016410">
    <property type="term" value="F:N-acyltransferase activity"/>
    <property type="evidence" value="ECO:0007669"/>
    <property type="project" value="TreeGrafter"/>
</dbReference>
<dbReference type="Gene3D" id="3.40.630.30">
    <property type="match status" value="1"/>
</dbReference>
<feature type="domain" description="N-acetyltransferase" evidence="2">
    <location>
        <begin position="2"/>
        <end position="170"/>
    </location>
</feature>
<accession>A0A1T4YND2</accession>
<organism evidence="3 4">
    <name type="scientific">Aeromicrobium choanae</name>
    <dbReference type="NCBI Taxonomy" id="1736691"/>
    <lineage>
        <taxon>Bacteria</taxon>
        <taxon>Bacillati</taxon>
        <taxon>Actinomycetota</taxon>
        <taxon>Actinomycetes</taxon>
        <taxon>Propionibacteriales</taxon>
        <taxon>Nocardioidaceae</taxon>
        <taxon>Aeromicrobium</taxon>
    </lineage>
</organism>
<dbReference type="InterPro" id="IPR000182">
    <property type="entry name" value="GNAT_dom"/>
</dbReference>
<dbReference type="RefSeq" id="WP_172806217.1">
    <property type="nucleotide sequence ID" value="NZ_LT796768.1"/>
</dbReference>
<dbReference type="STRING" id="1736691.SAMN06295964_0182"/>
<dbReference type="PANTHER" id="PTHR31438:SF1">
    <property type="entry name" value="LYSINE N-ACYLTRANSFERASE C17G9.06C-RELATED"/>
    <property type="match status" value="1"/>
</dbReference>
<dbReference type="SUPFAM" id="SSF55729">
    <property type="entry name" value="Acyl-CoA N-acyltransferases (Nat)"/>
    <property type="match status" value="1"/>
</dbReference>
<evidence type="ECO:0000259" key="2">
    <source>
        <dbReference type="PROSITE" id="PS51186"/>
    </source>
</evidence>
<keyword evidence="4" id="KW-1185">Reference proteome</keyword>
<protein>
    <submittedName>
        <fullName evidence="3">Aminoglycoside 6'-N-acetyltransferase</fullName>
    </submittedName>
</protein>
<dbReference type="InterPro" id="IPR016181">
    <property type="entry name" value="Acyl_CoA_acyltransferase"/>
</dbReference>
<evidence type="ECO:0000313" key="3">
    <source>
        <dbReference type="EMBL" id="SKB03193.1"/>
    </source>
</evidence>
<evidence type="ECO:0000313" key="4">
    <source>
        <dbReference type="Proteomes" id="UP000191040"/>
    </source>
</evidence>
<dbReference type="Pfam" id="PF13523">
    <property type="entry name" value="Acetyltransf_8"/>
    <property type="match status" value="1"/>
</dbReference>
<keyword evidence="1" id="KW-0046">Antibiotic resistance</keyword>
<gene>
    <name evidence="3" type="ORF">SAMN06295964_0182</name>
</gene>
<reference evidence="4" key="1">
    <citation type="submission" date="2017-02" db="EMBL/GenBank/DDBJ databases">
        <authorList>
            <person name="Varghese N."/>
            <person name="Submissions S."/>
        </authorList>
    </citation>
    <scope>NUCLEOTIDE SEQUENCE [LARGE SCALE GENOMIC DNA]</scope>
    <source>
        <strain evidence="4">9H-4</strain>
    </source>
</reference>
<keyword evidence="3" id="KW-0808">Transferase</keyword>
<sequence length="177" mass="19830">MFAFRPLVEADLGAVVSWRSQPHVLAWFPEALVDVEHARRRLARRLTGEDPVRMWIAELGGVPVGYLQSFVVASDDDLTVRCQDPEAVAFDYLIGDPDLVDRGLGTEMIRSFCRDVLVPEYPDAPRFLAAPDARNHRSIRVLAKCGFVAGLWIQPEGAPWADVVCTAQRRLFEPTVE</sequence>